<dbReference type="InParanoid" id="A7TLD6"/>
<sequence length="391" mass="46147">MSSYYDEYNEENNYDDFMMSDEEDYEMEAIEMEDETDQDSVISQLKGNDDYSSLTPLQELENVFNNATSLKHDNCFNDAIERLLELEKILNNANNLSEDIFEWKYKVRSELIECSFSNLIENGYDLKDTNDVKQYWISLICFIKDNITQFKVTNKNDFLCDLLILITPKIARSFLFESTDHDFKLSFARAELNNSILSILQYEIESNSNMWSKTIQHLVKIRTFSCKIWLEKIKTGHILSYNIPDPDWYFKEVNYSDKYMLEDLDLFLQYLINEYINNGILEPPNKELLNRFLILLGIIKSRSLSVSQRSDLMLLYNFGVILSNISKLVEFEYCEDDIVLTKNEVLQRIQNNSWECLQKLEEIGSNYGNFNSSSFPWFSCFRVCIPQYVIP</sequence>
<protein>
    <submittedName>
        <fullName evidence="1">Uncharacterized protein</fullName>
    </submittedName>
</protein>
<evidence type="ECO:0000313" key="2">
    <source>
        <dbReference type="Proteomes" id="UP000000267"/>
    </source>
</evidence>
<proteinExistence type="predicted"/>
<evidence type="ECO:0000313" key="1">
    <source>
        <dbReference type="EMBL" id="EDO16917.1"/>
    </source>
</evidence>
<dbReference type="PhylomeDB" id="A7TLD6"/>
<reference evidence="1 2" key="1">
    <citation type="journal article" date="2007" name="Proc. Natl. Acad. Sci. U.S.A.">
        <title>Independent sorting-out of thousands of duplicated gene pairs in two yeast species descended from a whole-genome duplication.</title>
        <authorList>
            <person name="Scannell D.R."/>
            <person name="Frank A.C."/>
            <person name="Conant G.C."/>
            <person name="Byrne K.P."/>
            <person name="Woolfit M."/>
            <person name="Wolfe K.H."/>
        </authorList>
    </citation>
    <scope>NUCLEOTIDE SEQUENCE [LARGE SCALE GENOMIC DNA]</scope>
    <source>
        <strain evidence="2">ATCC 22028 / DSM 70294 / BCRC 21397 / CBS 2163 / NBRC 10782 / NRRL Y-8283 / UCD 57-17</strain>
    </source>
</reference>
<dbReference type="FunCoup" id="A7TLD6">
    <property type="interactions" value="163"/>
</dbReference>
<dbReference type="AlphaFoldDB" id="A7TLD6"/>
<organism evidence="2">
    <name type="scientific">Vanderwaltozyma polyspora (strain ATCC 22028 / DSM 70294 / BCRC 21397 / CBS 2163 / NBRC 10782 / NRRL Y-8283 / UCD 57-17)</name>
    <name type="common">Kluyveromyces polysporus</name>
    <dbReference type="NCBI Taxonomy" id="436907"/>
    <lineage>
        <taxon>Eukaryota</taxon>
        <taxon>Fungi</taxon>
        <taxon>Dikarya</taxon>
        <taxon>Ascomycota</taxon>
        <taxon>Saccharomycotina</taxon>
        <taxon>Saccharomycetes</taxon>
        <taxon>Saccharomycetales</taxon>
        <taxon>Saccharomycetaceae</taxon>
        <taxon>Vanderwaltozyma</taxon>
    </lineage>
</organism>
<dbReference type="GeneID" id="5545103"/>
<keyword evidence="2" id="KW-1185">Reference proteome</keyword>
<dbReference type="HOGENOM" id="CLU_706359_0_0_1"/>
<accession>A7TLD6</accession>
<dbReference type="RefSeq" id="XP_001644775.1">
    <property type="nucleotide sequence ID" value="XM_001644725.1"/>
</dbReference>
<dbReference type="Proteomes" id="UP000000267">
    <property type="component" value="Unassembled WGS sequence"/>
</dbReference>
<name>A7TLD6_VANPO</name>
<dbReference type="EMBL" id="DS480414">
    <property type="protein sequence ID" value="EDO16917.1"/>
    <property type="molecule type" value="Genomic_DNA"/>
</dbReference>
<gene>
    <name evidence="1" type="ORF">Kpol_1020p25</name>
</gene>
<dbReference type="KEGG" id="vpo:Kpol_1020p25"/>
<dbReference type="STRING" id="436907.A7TLD6"/>